<reference evidence="3 4" key="3">
    <citation type="submission" date="2016-01" db="EMBL/GenBank/DDBJ databases">
        <title>The new phylogeny of the genus Mycobacterium.</title>
        <authorList>
            <person name="Tarcisio F."/>
            <person name="Conor M."/>
            <person name="Antonella G."/>
            <person name="Elisabetta G."/>
            <person name="Giulia F.S."/>
            <person name="Sara T."/>
            <person name="Anna F."/>
            <person name="Clotilde B."/>
            <person name="Roberto B."/>
            <person name="Veronica D.S."/>
            <person name="Fabio R."/>
            <person name="Monica P."/>
            <person name="Olivier J."/>
            <person name="Enrico T."/>
            <person name="Nicola S."/>
        </authorList>
    </citation>
    <scope>NUCLEOTIDE SEQUENCE [LARGE SCALE GENOMIC DNA]</scope>
    <source>
        <strain evidence="3 4">DSM 44626</strain>
    </source>
</reference>
<dbReference type="Proteomes" id="UP000193710">
    <property type="component" value="Unassembled WGS sequence"/>
</dbReference>
<proteinExistence type="predicted"/>
<dbReference type="eggNOG" id="COG1545">
    <property type="taxonomic scope" value="Bacteria"/>
</dbReference>
<dbReference type="EMBL" id="HG964447">
    <property type="protein sequence ID" value="CDO91451.1"/>
    <property type="molecule type" value="Genomic_DNA"/>
</dbReference>
<dbReference type="InterPro" id="IPR002878">
    <property type="entry name" value="ChsH2_C"/>
</dbReference>
<sequence length="144" mass="15818">MTALITEGLFRVDGGRAVLFASRRRSSGAVKFPAERPELFDGDPEIQQDIESIELSTAGTLYTYTTQEFPPPLPYKGNRDLKVFQPYVVGFVELAEGVLVETLIVDATADELRIGQRLVSTTTTLETADGQSLVTFAFRPAEES</sequence>
<dbReference type="EMBL" id="LQPY01000004">
    <property type="protein sequence ID" value="ORX07699.1"/>
    <property type="molecule type" value="Genomic_DNA"/>
</dbReference>
<dbReference type="HOGENOM" id="CLU_144707_1_0_11"/>
<reference evidence="2" key="2">
    <citation type="submission" date="2014-04" db="EMBL/GenBank/DDBJ databases">
        <authorList>
            <person name="Xu Y.W."/>
            <person name="Yang Q."/>
        </authorList>
    </citation>
    <scope>NUCLEOTIDE SEQUENCE</scope>
    <source>
        <strain evidence="2">DSM 44626</strain>
    </source>
</reference>
<protein>
    <submittedName>
        <fullName evidence="2">Putative nucleic-acid-binding protein containing a Zn-ribbon</fullName>
    </submittedName>
</protein>
<dbReference type="InterPro" id="IPR012340">
    <property type="entry name" value="NA-bd_OB-fold"/>
</dbReference>
<evidence type="ECO:0000313" key="2">
    <source>
        <dbReference type="EMBL" id="CDO91451.1"/>
    </source>
</evidence>
<gene>
    <name evidence="3" type="ORF">AWC29_05930</name>
    <name evidence="2" type="ORF">BN973_05860</name>
</gene>
<evidence type="ECO:0000259" key="1">
    <source>
        <dbReference type="Pfam" id="PF01796"/>
    </source>
</evidence>
<dbReference type="SUPFAM" id="SSF50249">
    <property type="entry name" value="Nucleic acid-binding proteins"/>
    <property type="match status" value="1"/>
</dbReference>
<name>A0A024K6B5_9MYCO</name>
<dbReference type="AlphaFoldDB" id="A0A024K6B5"/>
<keyword evidence="4" id="KW-1185">Reference proteome</keyword>
<evidence type="ECO:0000313" key="3">
    <source>
        <dbReference type="EMBL" id="ORX07699.1"/>
    </source>
</evidence>
<evidence type="ECO:0000313" key="4">
    <source>
        <dbReference type="Proteomes" id="UP000193710"/>
    </source>
</evidence>
<dbReference type="OrthoDB" id="4714412at2"/>
<dbReference type="STRING" id="47839.BN973_05860"/>
<dbReference type="Proteomes" id="UP000028880">
    <property type="component" value="Unassembled WGS sequence"/>
</dbReference>
<reference evidence="2" key="1">
    <citation type="journal article" date="2014" name="Genome Announc.">
        <title>Draft Genome Sequence of Mycobacterium triplex DSM 44626.</title>
        <authorList>
            <person name="Sassi M."/>
            <person name="Croce O."/>
            <person name="Robert C."/>
            <person name="Raoult D."/>
            <person name="Drancourt M."/>
        </authorList>
    </citation>
    <scope>NUCLEOTIDE SEQUENCE [LARGE SCALE GENOMIC DNA]</scope>
    <source>
        <strain evidence="2">DSM 44626</strain>
    </source>
</reference>
<accession>A0A024K6B5</accession>
<dbReference type="RefSeq" id="WP_036473731.1">
    <property type="nucleotide sequence ID" value="NZ_HG964447.1"/>
</dbReference>
<dbReference type="Pfam" id="PF01796">
    <property type="entry name" value="OB_ChsH2_C"/>
    <property type="match status" value="1"/>
</dbReference>
<organism evidence="2">
    <name type="scientific">Mycobacterium triplex</name>
    <dbReference type="NCBI Taxonomy" id="47839"/>
    <lineage>
        <taxon>Bacteria</taxon>
        <taxon>Bacillati</taxon>
        <taxon>Actinomycetota</taxon>
        <taxon>Actinomycetes</taxon>
        <taxon>Mycobacteriales</taxon>
        <taxon>Mycobacteriaceae</taxon>
        <taxon>Mycobacterium</taxon>
        <taxon>Mycobacterium simiae complex</taxon>
    </lineage>
</organism>
<feature type="domain" description="ChsH2 C-terminal OB-fold" evidence="1">
    <location>
        <begin position="54"/>
        <end position="118"/>
    </location>
</feature>